<evidence type="ECO:0000259" key="1">
    <source>
        <dbReference type="PROSITE" id="PS51087"/>
    </source>
</evidence>
<feature type="domain" description="ApaG" evidence="1">
    <location>
        <begin position="221"/>
        <end position="346"/>
    </location>
</feature>
<keyword evidence="2" id="KW-1185">Reference proteome</keyword>
<name>A0A0M3ILZ8_ASCLU</name>
<dbReference type="GO" id="GO:0005634">
    <property type="term" value="C:nucleus"/>
    <property type="evidence" value="ECO:0007669"/>
    <property type="project" value="TreeGrafter"/>
</dbReference>
<dbReference type="GO" id="GO:0042645">
    <property type="term" value="C:mitochondrial nucleoid"/>
    <property type="evidence" value="ECO:0007669"/>
    <property type="project" value="TreeGrafter"/>
</dbReference>
<accession>A0A0M3ILZ8</accession>
<dbReference type="SUPFAM" id="SSF110069">
    <property type="entry name" value="ApaG-like"/>
    <property type="match status" value="1"/>
</dbReference>
<dbReference type="SMART" id="SM00992">
    <property type="entry name" value="YccV-like"/>
    <property type="match status" value="1"/>
</dbReference>
<dbReference type="PANTHER" id="PTHR14289">
    <property type="entry name" value="F-BOX ONLY PROTEIN 3"/>
    <property type="match status" value="1"/>
</dbReference>
<dbReference type="Proteomes" id="UP000036681">
    <property type="component" value="Unplaced"/>
</dbReference>
<evidence type="ECO:0000313" key="3">
    <source>
        <dbReference type="WBParaSite" id="ALUE_0001977601-mRNA-1"/>
    </source>
</evidence>
<dbReference type="PROSITE" id="PS51087">
    <property type="entry name" value="APAG"/>
    <property type="match status" value="1"/>
</dbReference>
<organism evidence="2 3">
    <name type="scientific">Ascaris lumbricoides</name>
    <name type="common">Giant roundworm</name>
    <dbReference type="NCBI Taxonomy" id="6252"/>
    <lineage>
        <taxon>Eukaryota</taxon>
        <taxon>Metazoa</taxon>
        <taxon>Ecdysozoa</taxon>
        <taxon>Nematoda</taxon>
        <taxon>Chromadorea</taxon>
        <taxon>Rhabditida</taxon>
        <taxon>Spirurina</taxon>
        <taxon>Ascaridomorpha</taxon>
        <taxon>Ascaridoidea</taxon>
        <taxon>Ascarididae</taxon>
        <taxon>Ascaris</taxon>
    </lineage>
</organism>
<dbReference type="Pfam" id="PF04379">
    <property type="entry name" value="DUF525"/>
    <property type="match status" value="1"/>
</dbReference>
<proteinExistence type="predicted"/>
<dbReference type="InterPro" id="IPR011722">
    <property type="entry name" value="Hemimethylated_DNA-bd_dom"/>
</dbReference>
<dbReference type="GO" id="GO:0070987">
    <property type="term" value="P:error-free translesion synthesis"/>
    <property type="evidence" value="ECO:0007669"/>
    <property type="project" value="TreeGrafter"/>
</dbReference>
<reference evidence="3" key="1">
    <citation type="submission" date="2017-02" db="UniProtKB">
        <authorList>
            <consortium name="WormBaseParasite"/>
        </authorList>
    </citation>
    <scope>IDENTIFICATION</scope>
</reference>
<dbReference type="InterPro" id="IPR036767">
    <property type="entry name" value="ApaG_sf"/>
</dbReference>
<dbReference type="Gene3D" id="2.60.40.1470">
    <property type="entry name" value="ApaG domain"/>
    <property type="match status" value="1"/>
</dbReference>
<evidence type="ECO:0000313" key="2">
    <source>
        <dbReference type="Proteomes" id="UP000036681"/>
    </source>
</evidence>
<dbReference type="WBParaSite" id="ALUE_0001977601-mRNA-1">
    <property type="protein sequence ID" value="ALUE_0001977601-mRNA-1"/>
    <property type="gene ID" value="ALUE_0001977601"/>
</dbReference>
<dbReference type="GO" id="GO:0003677">
    <property type="term" value="F:DNA binding"/>
    <property type="evidence" value="ECO:0007669"/>
    <property type="project" value="InterPro"/>
</dbReference>
<sequence length="354" mass="40040">MKYAFRFRSGSGGSPLKEIGRLVPQKKASDGPYAPGQASCFLVASSNKRTVLSQLLGSLLLFLHKVFAYRGIIICSFKCRVHEKPRTTSKGDVIVKAEVVPYYQVLVHRGDWRYMRFPVDITSYLGEAGARGEKLLTVINGMDCVGHDEIIPFTSCDTKPIDHDLFDRVFEVVPETSDEKAFYRSSKRAKFSDVQFAIRKELIPNYLASQRSWLSPQEIYRETTDGIQVTVTTFYLGANVIAGQQKHCWRYVIRLENLDNCTVTLRERAMKVFSLNNMQQVSGHGVIGTNPRLSPQEPAFQFSSTVDLPQPKGAHMWGKFKMERENGSCFDVTIPTIVLESHAERLPEQTETQL</sequence>
<protein>
    <submittedName>
        <fullName evidence="3">ApaG domain-containing protein</fullName>
    </submittedName>
</protein>
<dbReference type="PANTHER" id="PTHR14289:SF16">
    <property type="entry name" value="POLYMERASE DELTA-INTERACTING PROTEIN 2"/>
    <property type="match status" value="1"/>
</dbReference>
<dbReference type="AlphaFoldDB" id="A0A0M3ILZ8"/>
<dbReference type="InterPro" id="IPR007474">
    <property type="entry name" value="ApaG_domain"/>
</dbReference>